<keyword evidence="6" id="KW-1185">Reference proteome</keyword>
<feature type="compositionally biased region" description="Basic and acidic residues" evidence="2">
    <location>
        <begin position="372"/>
        <end position="382"/>
    </location>
</feature>
<dbReference type="PROSITE" id="PS51257">
    <property type="entry name" value="PROKAR_LIPOPROTEIN"/>
    <property type="match status" value="1"/>
</dbReference>
<feature type="region of interest" description="Disordered" evidence="2">
    <location>
        <begin position="304"/>
        <end position="382"/>
    </location>
</feature>
<sequence>MHVRASALLLWVCSSTIACSHVIPHGKRNYDDDDYAGGDYLARTWADDDDSISMRFASVCEGCFGSIDSSYIFNINISRTQSVCGETNVTLNQRKLDIEWDGSNGTGSGIFPANMTSGYQTHELSLSYLAFCVSSQEDFRAEYTAQILTVTFQPANQITNNDRTSGFAISFNSVGTPRIYRLVASPVEIFDEDSFDPRTDTLDPFNLPISSDKTASSDYILHDKLKSLHALKAEAQKLQEKIRFTEQEIRKHLLHDCTAMVVRLKECASLSCFISTSFEIVPDAFRLVKHQFGPLPFSLSDSPCRPAAHTEYQNPASQNTTPPPNNRNPNTLPDPQTTSPPIPPLPPPPSQPPSTPITDNHNLPPNYYDDLPNCHDLPDHHSRPDQGFPNCRYVLSGHDPNRHDRFNRQDIPPRNPFLVLKDATIILLLAAFVIILIKHYRNSPSWRRRRVDLAARREERRTRHAYIIAARRYRWRQWWTTRFGWGAGRDVEASSHRQHGHQQQLPQQQHMLMRDNEEYENGNNNSNNTTAGVGAGGAGGDGGGGAIQDEILGFRRVLEFVGELVRPADTNYISDSTTNSHAQVTGNTRHGNYQRDISQLPFPAAAAGSGSGRSSTPAPSSVAPLTTTVYSPRTSTVLSIETDSSLTLDSLDPDTATVFSG</sequence>
<organism evidence="5 6">
    <name type="scientific">Emergomyces africanus</name>
    <dbReference type="NCBI Taxonomy" id="1955775"/>
    <lineage>
        <taxon>Eukaryota</taxon>
        <taxon>Fungi</taxon>
        <taxon>Dikarya</taxon>
        <taxon>Ascomycota</taxon>
        <taxon>Pezizomycotina</taxon>
        <taxon>Eurotiomycetes</taxon>
        <taxon>Eurotiomycetidae</taxon>
        <taxon>Onygenales</taxon>
        <taxon>Ajellomycetaceae</taxon>
        <taxon>Emergomyces</taxon>
    </lineage>
</organism>
<keyword evidence="3" id="KW-1133">Transmembrane helix</keyword>
<feature type="compositionally biased region" description="Pro residues" evidence="2">
    <location>
        <begin position="338"/>
        <end position="355"/>
    </location>
</feature>
<feature type="compositionally biased region" description="Low complexity" evidence="2">
    <location>
        <begin position="327"/>
        <end position="337"/>
    </location>
</feature>
<feature type="transmembrane region" description="Helical" evidence="3">
    <location>
        <begin position="417"/>
        <end position="440"/>
    </location>
</feature>
<feature type="region of interest" description="Disordered" evidence="2">
    <location>
        <begin position="518"/>
        <end position="541"/>
    </location>
</feature>
<feature type="compositionally biased region" description="Polar residues" evidence="2">
    <location>
        <begin position="571"/>
        <end position="597"/>
    </location>
</feature>
<evidence type="ECO:0000313" key="5">
    <source>
        <dbReference type="EMBL" id="OAX84829.1"/>
    </source>
</evidence>
<protein>
    <submittedName>
        <fullName evidence="5">Uncharacterized protein</fullName>
    </submittedName>
</protein>
<proteinExistence type="predicted"/>
<evidence type="ECO:0000256" key="4">
    <source>
        <dbReference type="SAM" id="SignalP"/>
    </source>
</evidence>
<evidence type="ECO:0000256" key="2">
    <source>
        <dbReference type="SAM" id="MobiDB-lite"/>
    </source>
</evidence>
<feature type="coiled-coil region" evidence="1">
    <location>
        <begin position="221"/>
        <end position="255"/>
    </location>
</feature>
<feature type="region of interest" description="Disordered" evidence="2">
    <location>
        <begin position="571"/>
        <end position="627"/>
    </location>
</feature>
<name>A0A1B7P761_9EURO</name>
<dbReference type="EMBL" id="LGUA01000046">
    <property type="protein sequence ID" value="OAX84829.1"/>
    <property type="molecule type" value="Genomic_DNA"/>
</dbReference>
<feature type="chain" id="PRO_5008598455" evidence="4">
    <location>
        <begin position="19"/>
        <end position="661"/>
    </location>
</feature>
<feature type="signal peptide" evidence="4">
    <location>
        <begin position="1"/>
        <end position="18"/>
    </location>
</feature>
<keyword evidence="3" id="KW-0472">Membrane</keyword>
<evidence type="ECO:0000313" key="6">
    <source>
        <dbReference type="Proteomes" id="UP000091918"/>
    </source>
</evidence>
<feature type="compositionally biased region" description="Low complexity" evidence="2">
    <location>
        <begin position="521"/>
        <end position="532"/>
    </location>
</feature>
<keyword evidence="4" id="KW-0732">Signal</keyword>
<dbReference type="OrthoDB" id="4225201at2759"/>
<dbReference type="STRING" id="1658172.A0A1B7P761"/>
<evidence type="ECO:0000256" key="1">
    <source>
        <dbReference type="SAM" id="Coils"/>
    </source>
</evidence>
<evidence type="ECO:0000256" key="3">
    <source>
        <dbReference type="SAM" id="Phobius"/>
    </source>
</evidence>
<keyword evidence="1" id="KW-0175">Coiled coil</keyword>
<dbReference type="AlphaFoldDB" id="A0A1B7P761"/>
<gene>
    <name evidence="5" type="ORF">ACJ72_00789</name>
</gene>
<feature type="compositionally biased region" description="Low complexity" evidence="2">
    <location>
        <begin position="603"/>
        <end position="621"/>
    </location>
</feature>
<keyword evidence="3" id="KW-0812">Transmembrane</keyword>
<dbReference type="Proteomes" id="UP000091918">
    <property type="component" value="Unassembled WGS sequence"/>
</dbReference>
<comment type="caution">
    <text evidence="5">The sequence shown here is derived from an EMBL/GenBank/DDBJ whole genome shotgun (WGS) entry which is preliminary data.</text>
</comment>
<accession>A0A1B7P761</accession>
<reference evidence="5 6" key="1">
    <citation type="submission" date="2015-07" db="EMBL/GenBank/DDBJ databases">
        <title>Emmonsia species relationships and genome sequence.</title>
        <authorList>
            <person name="Cuomo C.A."/>
            <person name="Schwartz I.S."/>
            <person name="Kenyon C."/>
            <person name="de Hoog G.S."/>
            <person name="Govender N.P."/>
            <person name="Botha A."/>
            <person name="Moreno L."/>
            <person name="de Vries M."/>
            <person name="Munoz J.F."/>
            <person name="Stielow J.B."/>
        </authorList>
    </citation>
    <scope>NUCLEOTIDE SEQUENCE [LARGE SCALE GENOMIC DNA]</scope>
    <source>
        <strain evidence="5 6">CBS 136260</strain>
    </source>
</reference>